<reference evidence="1" key="1">
    <citation type="submission" date="2016-02" db="EMBL/GenBank/DDBJ databases">
        <title>WGS assembly of Manihot esculenta.</title>
        <authorList>
            <person name="Bredeson J.V."/>
            <person name="Prochnik S.E."/>
            <person name="Lyons J.B."/>
            <person name="Schmutz J."/>
            <person name="Grimwood J."/>
            <person name="Vrebalov J."/>
            <person name="Bart R.S."/>
            <person name="Amuge T."/>
            <person name="Ferguson M.E."/>
            <person name="Green R."/>
            <person name="Putnam N."/>
            <person name="Stites J."/>
            <person name="Rounsley S."/>
            <person name="Rokhsar D.S."/>
        </authorList>
    </citation>
    <scope>NUCLEOTIDE SEQUENCE [LARGE SCALE GENOMIC DNA]</scope>
    <source>
        <tissue evidence="1">Leaf</tissue>
    </source>
</reference>
<evidence type="ECO:0000313" key="1">
    <source>
        <dbReference type="EMBL" id="OAY57703.1"/>
    </source>
</evidence>
<proteinExistence type="predicted"/>
<sequence>MSPLMMGYSKIRRRCHGAAAAGRGFRLNPKRFSVQTLRTRFFYLFKLFTTCKSSYGHAVQSLKRGMSRYNHSVRRKRSGNSKRGLVVEVSGYNSGRGDCRMRTFGRSNSFYSEAIADCLEFIKGSSLSVEQKQVCAR</sequence>
<dbReference type="OMA" id="RCSYGQA"/>
<dbReference type="PANTHER" id="PTHR34996:SF3">
    <property type="entry name" value="OS06G0327400 PROTEIN"/>
    <property type="match status" value="1"/>
</dbReference>
<accession>A0A2C9WD49</accession>
<dbReference type="EMBL" id="CM004388">
    <property type="protein sequence ID" value="OAY57703.1"/>
    <property type="molecule type" value="Genomic_DNA"/>
</dbReference>
<dbReference type="PANTHER" id="PTHR34996">
    <property type="entry name" value="OS06G0327400 PROTEIN"/>
    <property type="match status" value="1"/>
</dbReference>
<gene>
    <name evidence="1" type="ORF">MANES_02G117000</name>
</gene>
<name>A0A2C9WD49_MANES</name>
<protein>
    <submittedName>
        <fullName evidence="1">Uncharacterized protein</fullName>
    </submittedName>
</protein>
<dbReference type="AlphaFoldDB" id="A0A2C9WD49"/>
<organism evidence="1">
    <name type="scientific">Manihot esculenta</name>
    <name type="common">Cassava</name>
    <name type="synonym">Jatropha manihot</name>
    <dbReference type="NCBI Taxonomy" id="3983"/>
    <lineage>
        <taxon>Eukaryota</taxon>
        <taxon>Viridiplantae</taxon>
        <taxon>Streptophyta</taxon>
        <taxon>Embryophyta</taxon>
        <taxon>Tracheophyta</taxon>
        <taxon>Spermatophyta</taxon>
        <taxon>Magnoliopsida</taxon>
        <taxon>eudicotyledons</taxon>
        <taxon>Gunneridae</taxon>
        <taxon>Pentapetalae</taxon>
        <taxon>rosids</taxon>
        <taxon>fabids</taxon>
        <taxon>Malpighiales</taxon>
        <taxon>Euphorbiaceae</taxon>
        <taxon>Crotonoideae</taxon>
        <taxon>Manihoteae</taxon>
        <taxon>Manihot</taxon>
    </lineage>
</organism>